<reference evidence="9" key="2">
    <citation type="submission" date="2025-08" db="UniProtKB">
        <authorList>
            <consortium name="RefSeq"/>
        </authorList>
    </citation>
    <scope>IDENTIFICATION</scope>
    <source>
        <tissue evidence="9">Leaves</tissue>
    </source>
</reference>
<evidence type="ECO:0000313" key="9">
    <source>
        <dbReference type="RefSeq" id="XP_027093463.2"/>
    </source>
</evidence>
<protein>
    <recommendedName>
        <fullName evidence="6">WAT1-related protein</fullName>
    </recommendedName>
</protein>
<feature type="transmembrane region" description="Helical" evidence="6">
    <location>
        <begin position="250"/>
        <end position="272"/>
    </location>
</feature>
<dbReference type="InterPro" id="IPR000620">
    <property type="entry name" value="EamA_dom"/>
</dbReference>
<comment type="subcellular location">
    <subcellularLocation>
        <location evidence="1 6">Membrane</location>
        <topology evidence="1 6">Multi-pass membrane protein</topology>
    </subcellularLocation>
</comment>
<feature type="transmembrane region" description="Helical" evidence="6">
    <location>
        <begin position="187"/>
        <end position="213"/>
    </location>
</feature>
<evidence type="ECO:0000256" key="6">
    <source>
        <dbReference type="RuleBase" id="RU363077"/>
    </source>
</evidence>
<keyword evidence="8" id="KW-1185">Reference proteome</keyword>
<keyword evidence="3 6" id="KW-0812">Transmembrane</keyword>
<dbReference type="InterPro" id="IPR030184">
    <property type="entry name" value="WAT1-related"/>
</dbReference>
<dbReference type="GO" id="GO:0016020">
    <property type="term" value="C:membrane"/>
    <property type="evidence" value="ECO:0007669"/>
    <property type="project" value="UniProtKB-SubCell"/>
</dbReference>
<evidence type="ECO:0000259" key="7">
    <source>
        <dbReference type="Pfam" id="PF00892"/>
    </source>
</evidence>
<reference evidence="8" key="1">
    <citation type="journal article" date="2025" name="Foods">
        <title>Unveiling the Microbial Signatures of Arabica Coffee Cherries: Insights into Ripeness Specific Diversity, Functional Traits, and Implications for Quality and Safety.</title>
        <authorList>
            <consortium name="RefSeq"/>
            <person name="Tenea G.N."/>
            <person name="Cifuentes V."/>
            <person name="Reyes P."/>
            <person name="Cevallos-Vallejos M."/>
        </authorList>
    </citation>
    <scope>NUCLEOTIDE SEQUENCE [LARGE SCALE GENOMIC DNA]</scope>
</reference>
<organism evidence="8 9">
    <name type="scientific">Coffea arabica</name>
    <name type="common">Arabian coffee</name>
    <dbReference type="NCBI Taxonomy" id="13443"/>
    <lineage>
        <taxon>Eukaryota</taxon>
        <taxon>Viridiplantae</taxon>
        <taxon>Streptophyta</taxon>
        <taxon>Embryophyta</taxon>
        <taxon>Tracheophyta</taxon>
        <taxon>Spermatophyta</taxon>
        <taxon>Magnoliopsida</taxon>
        <taxon>eudicotyledons</taxon>
        <taxon>Gunneridae</taxon>
        <taxon>Pentapetalae</taxon>
        <taxon>asterids</taxon>
        <taxon>lamiids</taxon>
        <taxon>Gentianales</taxon>
        <taxon>Rubiaceae</taxon>
        <taxon>Ixoroideae</taxon>
        <taxon>Gardenieae complex</taxon>
        <taxon>Bertiereae - Coffeeae clade</taxon>
        <taxon>Coffeeae</taxon>
        <taxon>Coffea</taxon>
    </lineage>
</organism>
<evidence type="ECO:0000256" key="2">
    <source>
        <dbReference type="ARBA" id="ARBA00007635"/>
    </source>
</evidence>
<dbReference type="SUPFAM" id="SSF103481">
    <property type="entry name" value="Multidrug resistance efflux transporter EmrE"/>
    <property type="match status" value="2"/>
</dbReference>
<feature type="transmembrane region" description="Helical" evidence="6">
    <location>
        <begin position="9"/>
        <end position="29"/>
    </location>
</feature>
<dbReference type="Proteomes" id="UP001652660">
    <property type="component" value="Chromosome 1c"/>
</dbReference>
<feature type="transmembrane region" description="Helical" evidence="6">
    <location>
        <begin position="79"/>
        <end position="96"/>
    </location>
</feature>
<comment type="similarity">
    <text evidence="2 6">Belongs to the drug/metabolite transporter (DMT) superfamily. Plant drug/metabolite exporter (P-DME) (TC 2.A.7.4) family.</text>
</comment>
<accession>A0A6P6USJ8</accession>
<dbReference type="Pfam" id="PF00892">
    <property type="entry name" value="EamA"/>
    <property type="match status" value="2"/>
</dbReference>
<keyword evidence="4 6" id="KW-1133">Transmembrane helix</keyword>
<dbReference type="InterPro" id="IPR037185">
    <property type="entry name" value="EmrE-like"/>
</dbReference>
<keyword evidence="5 6" id="KW-0472">Membrane</keyword>
<dbReference type="OrthoDB" id="1727045at2759"/>
<dbReference type="GeneID" id="113713830"/>
<evidence type="ECO:0000256" key="5">
    <source>
        <dbReference type="ARBA" id="ARBA00023136"/>
    </source>
</evidence>
<evidence type="ECO:0000313" key="8">
    <source>
        <dbReference type="Proteomes" id="UP001652660"/>
    </source>
</evidence>
<sequence>MRNGKGRQYCYREILPFAAMVIVECANVGNSTLFKAASDQGMSFMVFVVYSFGLCSLALIPIAFIFHRNTPLPRFTLPVFGRVCLLGVLGFAAQMLGCKGLEYGSPTLSYALSNLLPAFTFALAIIFRMEKLDLKSFTSQAKILGTLVSISGALVVVLYKGLPVIRTSSQYQSLNQPVGLVSSQSNWALGGLLLALDYLVLSIWYIVQVILFVHFFPLKLLIVAQIQQIVEYFVLIDLQTQTVKMYPAEFLVVLFYTAGVTIVSAPVCFFLEPDLKTWIISTTIMLISLLYAAIIGTGFGTVVHTWGLKLKGPVYVALFRPLSIAIAAFMGVVFLGDTLYLGSVIGAILISIGFYVVSWGKAQEEMSEDGGVLRIESAASENVPLLG</sequence>
<evidence type="ECO:0000256" key="1">
    <source>
        <dbReference type="ARBA" id="ARBA00004141"/>
    </source>
</evidence>
<evidence type="ECO:0000256" key="4">
    <source>
        <dbReference type="ARBA" id="ARBA00022989"/>
    </source>
</evidence>
<evidence type="ECO:0000256" key="3">
    <source>
        <dbReference type="ARBA" id="ARBA00022692"/>
    </source>
</evidence>
<dbReference type="PANTHER" id="PTHR31218">
    <property type="entry name" value="WAT1-RELATED PROTEIN"/>
    <property type="match status" value="1"/>
</dbReference>
<feature type="transmembrane region" description="Helical" evidence="6">
    <location>
        <begin position="141"/>
        <end position="159"/>
    </location>
</feature>
<gene>
    <name evidence="9" type="primary">LOC113713830</name>
</gene>
<proteinExistence type="inferred from homology"/>
<dbReference type="GO" id="GO:0022857">
    <property type="term" value="F:transmembrane transporter activity"/>
    <property type="evidence" value="ECO:0007669"/>
    <property type="project" value="InterPro"/>
</dbReference>
<feature type="domain" description="EamA" evidence="7">
    <location>
        <begin position="245"/>
        <end position="358"/>
    </location>
</feature>
<feature type="domain" description="EamA" evidence="7">
    <location>
        <begin position="32"/>
        <end position="157"/>
    </location>
</feature>
<dbReference type="AlphaFoldDB" id="A0A6P6USJ8"/>
<feature type="transmembrane region" description="Helical" evidence="6">
    <location>
        <begin position="314"/>
        <end position="333"/>
    </location>
</feature>
<feature type="transmembrane region" description="Helical" evidence="6">
    <location>
        <begin position="108"/>
        <end position="129"/>
    </location>
</feature>
<feature type="transmembrane region" description="Helical" evidence="6">
    <location>
        <begin position="278"/>
        <end position="302"/>
    </location>
</feature>
<dbReference type="RefSeq" id="XP_027093463.2">
    <property type="nucleotide sequence ID" value="XM_027237662.2"/>
</dbReference>
<feature type="transmembrane region" description="Helical" evidence="6">
    <location>
        <begin position="339"/>
        <end position="357"/>
    </location>
</feature>
<name>A0A6P6USJ8_COFAR</name>
<feature type="transmembrane region" description="Helical" evidence="6">
    <location>
        <begin position="41"/>
        <end position="67"/>
    </location>
</feature>